<keyword evidence="2" id="KW-1185">Reference proteome</keyword>
<evidence type="ECO:0000313" key="2">
    <source>
        <dbReference type="Proteomes" id="UP000041254"/>
    </source>
</evidence>
<dbReference type="AlphaFoldDB" id="A0A0G4H680"/>
<protein>
    <submittedName>
        <fullName evidence="1">Uncharacterized protein</fullName>
    </submittedName>
</protein>
<dbReference type="InterPro" id="IPR029375">
    <property type="entry name" value="CFAP141"/>
</dbReference>
<accession>A0A0G4H680</accession>
<dbReference type="PANTHER" id="PTHR35818">
    <property type="entry name" value="C1ORF189"/>
    <property type="match status" value="1"/>
</dbReference>
<dbReference type="VEuPathDB" id="CryptoDB:Vbra_6637"/>
<dbReference type="EMBL" id="CDMY01001028">
    <property type="protein sequence ID" value="CEM39211.1"/>
    <property type="molecule type" value="Genomic_DNA"/>
</dbReference>
<organism evidence="1 2">
    <name type="scientific">Vitrella brassicaformis (strain CCMP3155)</name>
    <dbReference type="NCBI Taxonomy" id="1169540"/>
    <lineage>
        <taxon>Eukaryota</taxon>
        <taxon>Sar</taxon>
        <taxon>Alveolata</taxon>
        <taxon>Colpodellida</taxon>
        <taxon>Vitrellaceae</taxon>
        <taxon>Vitrella</taxon>
    </lineage>
</organism>
<name>A0A0G4H680_VITBC</name>
<dbReference type="Pfam" id="PF15104">
    <property type="entry name" value="CFAP141"/>
    <property type="match status" value="1"/>
</dbReference>
<gene>
    <name evidence="1" type="ORF">Vbra_6637</name>
</gene>
<dbReference type="Proteomes" id="UP000041254">
    <property type="component" value="Unassembled WGS sequence"/>
</dbReference>
<proteinExistence type="predicted"/>
<sequence length="107" mass="12961">MQPLRTRPDFTLVRRAAANEKQRDAEQYAQRLVKQNQTTKWFEAGVTNARRINRKRESKFEQEELRMANQELTLRRQTRLRQLYESEAQMYEAELEQRGLAIQREYA</sequence>
<dbReference type="InParanoid" id="A0A0G4H680"/>
<evidence type="ECO:0000313" key="1">
    <source>
        <dbReference type="EMBL" id="CEM39211.1"/>
    </source>
</evidence>
<reference evidence="1 2" key="1">
    <citation type="submission" date="2014-11" db="EMBL/GenBank/DDBJ databases">
        <authorList>
            <person name="Zhu J."/>
            <person name="Qi W."/>
            <person name="Song R."/>
        </authorList>
    </citation>
    <scope>NUCLEOTIDE SEQUENCE [LARGE SCALE GENOMIC DNA]</scope>
</reference>
<dbReference type="PANTHER" id="PTHR35818:SF1">
    <property type="entry name" value="CILIA- AND FLAGELLA-ASSOCIATED PROTEIN 141"/>
    <property type="match status" value="1"/>
</dbReference>